<dbReference type="InterPro" id="IPR005669">
    <property type="entry name" value="Thiosulph/SO4-bd"/>
</dbReference>
<dbReference type="GO" id="GO:0140104">
    <property type="term" value="F:molecular carrier activity"/>
    <property type="evidence" value="ECO:0007669"/>
    <property type="project" value="InterPro"/>
</dbReference>
<dbReference type="EMBL" id="VDMP01000027">
    <property type="protein sequence ID" value="TNM36331.1"/>
    <property type="molecule type" value="Genomic_DNA"/>
</dbReference>
<evidence type="ECO:0000313" key="8">
    <source>
        <dbReference type="Proteomes" id="UP000313231"/>
    </source>
</evidence>
<evidence type="ECO:0000256" key="1">
    <source>
        <dbReference type="ARBA" id="ARBA00004418"/>
    </source>
</evidence>
<dbReference type="RefSeq" id="WP_139624517.1">
    <property type="nucleotide sequence ID" value="NZ_VDMP01000027.1"/>
</dbReference>
<keyword evidence="4 6" id="KW-0732">Signal</keyword>
<protein>
    <submittedName>
        <fullName evidence="7">Extracellular solute-binding protein</fullName>
    </submittedName>
</protein>
<comment type="similarity">
    <text evidence="2">Belongs to the prokaryotic sulfate-binding protein family.</text>
</comment>
<comment type="subcellular location">
    <subcellularLocation>
        <location evidence="1">Periplasm</location>
    </subcellularLocation>
</comment>
<feature type="signal peptide" evidence="6">
    <location>
        <begin position="1"/>
        <end position="23"/>
    </location>
</feature>
<dbReference type="Proteomes" id="UP000313231">
    <property type="component" value="Unassembled WGS sequence"/>
</dbReference>
<dbReference type="PANTHER" id="PTHR30368">
    <property type="entry name" value="SULFATE-BINDING PROTEIN"/>
    <property type="match status" value="1"/>
</dbReference>
<keyword evidence="5" id="KW-0574">Periplasm</keyword>
<gene>
    <name evidence="7" type="ORF">FHP29_19430</name>
</gene>
<sequence length="345" mass="36251">MKRSIRAVALGVVGALTAFSAAACSSAGGADDTGTTVNIVGFAVPEAGNKAAAAEFAKTESGKDVRFSGSYGPSGDQSRKVADTKGKDVDYVVFSLEPDLTRLVDAGLVADDWNAGPNKGIVSSSVAVIATQKGNPLGIKDWGDLTRDDVKIVTPDPASSGSAKWNILALYTYAKQNGASEEEANAFLKKVFKNVTTWAASGREATEAFKKGVGNVLLTYENEAILAKQNGEDLDYIVPEHTFLIENPGAVLKDADPVATDWLDFLLSDAGQTAFVEKGFRPVGDLDISGIEVDGANDPSDPFPTPASLSTAADLGGWSAINAEWFGKDGEKLRFDQLYAEATKQ</sequence>
<dbReference type="GO" id="GO:1902358">
    <property type="term" value="P:sulfate transmembrane transport"/>
    <property type="evidence" value="ECO:0007669"/>
    <property type="project" value="InterPro"/>
</dbReference>
<feature type="chain" id="PRO_5039334411" evidence="6">
    <location>
        <begin position="24"/>
        <end position="345"/>
    </location>
</feature>
<dbReference type="Pfam" id="PF13531">
    <property type="entry name" value="SBP_bac_11"/>
    <property type="match status" value="1"/>
</dbReference>
<comment type="caution">
    <text evidence="7">The sequence shown here is derived from an EMBL/GenBank/DDBJ whole genome shotgun (WGS) entry which is preliminary data.</text>
</comment>
<evidence type="ECO:0000256" key="5">
    <source>
        <dbReference type="ARBA" id="ARBA00022764"/>
    </source>
</evidence>
<organism evidence="7 8">
    <name type="scientific">Nocardioides albidus</name>
    <dbReference type="NCBI Taxonomy" id="1517589"/>
    <lineage>
        <taxon>Bacteria</taxon>
        <taxon>Bacillati</taxon>
        <taxon>Actinomycetota</taxon>
        <taxon>Actinomycetes</taxon>
        <taxon>Propionibacteriales</taxon>
        <taxon>Nocardioidaceae</taxon>
        <taxon>Nocardioides</taxon>
    </lineage>
</organism>
<evidence type="ECO:0000256" key="2">
    <source>
        <dbReference type="ARBA" id="ARBA00006099"/>
    </source>
</evidence>
<reference evidence="7 8" key="1">
    <citation type="journal article" date="2016" name="Int. J. Syst. Evol. Microbiol.">
        <title>Nocardioides albidus sp. nov., an actinobacterium isolated from garden soil.</title>
        <authorList>
            <person name="Singh H."/>
            <person name="Du J."/>
            <person name="Trinh H."/>
            <person name="Won K."/>
            <person name="Yang J.E."/>
            <person name="Yin C."/>
            <person name="Kook M."/>
            <person name="Yi T.H."/>
        </authorList>
    </citation>
    <scope>NUCLEOTIDE SEQUENCE [LARGE SCALE GENOMIC DNA]</scope>
    <source>
        <strain evidence="7 8">CCTCC AB 2015297</strain>
    </source>
</reference>
<evidence type="ECO:0000256" key="4">
    <source>
        <dbReference type="ARBA" id="ARBA00022729"/>
    </source>
</evidence>
<evidence type="ECO:0000256" key="6">
    <source>
        <dbReference type="SAM" id="SignalP"/>
    </source>
</evidence>
<evidence type="ECO:0000256" key="3">
    <source>
        <dbReference type="ARBA" id="ARBA00022448"/>
    </source>
</evidence>
<dbReference type="SUPFAM" id="SSF53850">
    <property type="entry name" value="Periplasmic binding protein-like II"/>
    <property type="match status" value="1"/>
</dbReference>
<dbReference type="PROSITE" id="PS51257">
    <property type="entry name" value="PROKAR_LIPOPROTEIN"/>
    <property type="match status" value="1"/>
</dbReference>
<evidence type="ECO:0000313" key="7">
    <source>
        <dbReference type="EMBL" id="TNM36331.1"/>
    </source>
</evidence>
<dbReference type="GO" id="GO:0042597">
    <property type="term" value="C:periplasmic space"/>
    <property type="evidence" value="ECO:0007669"/>
    <property type="project" value="UniProtKB-SubCell"/>
</dbReference>
<name>A0A5C4VKM9_9ACTN</name>
<keyword evidence="3" id="KW-0813">Transport</keyword>
<dbReference type="PANTHER" id="PTHR30368:SF2">
    <property type="entry name" value="SULFATE-BINDING PROTEIN"/>
    <property type="match status" value="1"/>
</dbReference>
<proteinExistence type="inferred from homology"/>
<accession>A0A5C4VKM9</accession>
<dbReference type="Gene3D" id="3.40.190.10">
    <property type="entry name" value="Periplasmic binding protein-like II"/>
    <property type="match status" value="2"/>
</dbReference>
<keyword evidence="8" id="KW-1185">Reference proteome</keyword>
<dbReference type="OrthoDB" id="9802127at2"/>
<dbReference type="AlphaFoldDB" id="A0A5C4VKM9"/>